<protein>
    <recommendedName>
        <fullName evidence="3">Signal recognition particle receptor subunit beta</fullName>
    </recommendedName>
</protein>
<dbReference type="AlphaFoldDB" id="A0A8H3EF35"/>
<evidence type="ECO:0000256" key="4">
    <source>
        <dbReference type="ARBA" id="ARBA00022692"/>
    </source>
</evidence>
<dbReference type="InterPro" id="IPR027417">
    <property type="entry name" value="P-loop_NTPase"/>
</dbReference>
<evidence type="ECO:0000256" key="8">
    <source>
        <dbReference type="ARBA" id="ARBA00023134"/>
    </source>
</evidence>
<comment type="similarity">
    <text evidence="2">Belongs to the SRP receptor beta subunit family.</text>
</comment>
<dbReference type="OrthoDB" id="41266at2759"/>
<evidence type="ECO:0000256" key="6">
    <source>
        <dbReference type="ARBA" id="ARBA00022824"/>
    </source>
</evidence>
<keyword evidence="9 11" id="KW-0472">Membrane</keyword>
<dbReference type="Gene3D" id="3.40.50.300">
    <property type="entry name" value="P-loop containing nucleotide triphosphate hydrolases"/>
    <property type="match status" value="1"/>
</dbReference>
<evidence type="ECO:0000256" key="11">
    <source>
        <dbReference type="SAM" id="Phobius"/>
    </source>
</evidence>
<organism evidence="12 13">
    <name type="scientific">Gomphillus americanus</name>
    <dbReference type="NCBI Taxonomy" id="1940652"/>
    <lineage>
        <taxon>Eukaryota</taxon>
        <taxon>Fungi</taxon>
        <taxon>Dikarya</taxon>
        <taxon>Ascomycota</taxon>
        <taxon>Pezizomycotina</taxon>
        <taxon>Lecanoromycetes</taxon>
        <taxon>OSLEUM clade</taxon>
        <taxon>Ostropomycetidae</taxon>
        <taxon>Ostropales</taxon>
        <taxon>Graphidaceae</taxon>
        <taxon>Gomphilloideae</taxon>
        <taxon>Gomphillus</taxon>
    </lineage>
</organism>
<evidence type="ECO:0000256" key="2">
    <source>
        <dbReference type="ARBA" id="ARBA00005619"/>
    </source>
</evidence>
<evidence type="ECO:0000256" key="9">
    <source>
        <dbReference type="ARBA" id="ARBA00023136"/>
    </source>
</evidence>
<evidence type="ECO:0000313" key="13">
    <source>
        <dbReference type="Proteomes" id="UP000664169"/>
    </source>
</evidence>
<evidence type="ECO:0000256" key="3">
    <source>
        <dbReference type="ARBA" id="ARBA00020256"/>
    </source>
</evidence>
<name>A0A8H3EF35_9LECA</name>
<dbReference type="Proteomes" id="UP000664169">
    <property type="component" value="Unassembled WGS sequence"/>
</dbReference>
<sequence length="273" mass="29898">MSQSTVSAVLTAMLEPKLSVIFSILAIVLILPFVVHFALYRSSTKRSALGIERGDIVQTHTSQAPLTVEAALPLAIEAKSDQYRSEADPNRKVAKRFLLIDTPGHGKLRHFAQDYLSNPKQLKGVMFVVDAADLSPDSSGLRETAECLHDVLLTLQRALVTKSSRAPEVLPFLIAANKADLFTALPAPLVRKSLEKEITSIRISRSKSLFDSSAGIDDAVDSEKDWLGETGEGSFTFDQMQEFNVEVSVGGGSIHGTVKPDIIQYWKWFAQSL</sequence>
<evidence type="ECO:0000256" key="7">
    <source>
        <dbReference type="ARBA" id="ARBA00022989"/>
    </source>
</evidence>
<dbReference type="SUPFAM" id="SSF52540">
    <property type="entry name" value="P-loop containing nucleoside triphosphate hydrolases"/>
    <property type="match status" value="1"/>
</dbReference>
<dbReference type="InterPro" id="IPR019009">
    <property type="entry name" value="SRP_receptor_beta_su"/>
</dbReference>
<reference evidence="12" key="1">
    <citation type="submission" date="2021-03" db="EMBL/GenBank/DDBJ databases">
        <authorList>
            <person name="Tagirdzhanova G."/>
        </authorList>
    </citation>
    <scope>NUCLEOTIDE SEQUENCE</scope>
</reference>
<keyword evidence="13" id="KW-1185">Reference proteome</keyword>
<feature type="transmembrane region" description="Helical" evidence="11">
    <location>
        <begin position="20"/>
        <end position="40"/>
    </location>
</feature>
<gene>
    <name evidence="12" type="ORF">GOMPHAMPRED_003136</name>
</gene>
<dbReference type="GO" id="GO:0005789">
    <property type="term" value="C:endoplasmic reticulum membrane"/>
    <property type="evidence" value="ECO:0007669"/>
    <property type="project" value="UniProtKB-SubCell"/>
</dbReference>
<keyword evidence="7 11" id="KW-1133">Transmembrane helix</keyword>
<evidence type="ECO:0000256" key="5">
    <source>
        <dbReference type="ARBA" id="ARBA00022741"/>
    </source>
</evidence>
<keyword evidence="4 11" id="KW-0812">Transmembrane</keyword>
<comment type="subcellular location">
    <subcellularLocation>
        <location evidence="1">Endoplasmic reticulum membrane</location>
        <topology evidence="1">Single-pass membrane protein</topology>
    </subcellularLocation>
</comment>
<dbReference type="GO" id="GO:0005525">
    <property type="term" value="F:GTP binding"/>
    <property type="evidence" value="ECO:0007669"/>
    <property type="project" value="UniProtKB-KW"/>
</dbReference>
<evidence type="ECO:0000313" key="12">
    <source>
        <dbReference type="EMBL" id="CAF9905374.1"/>
    </source>
</evidence>
<keyword evidence="8" id="KW-0342">GTP-binding</keyword>
<keyword evidence="6" id="KW-0256">Endoplasmic reticulum</keyword>
<evidence type="ECO:0000256" key="1">
    <source>
        <dbReference type="ARBA" id="ARBA00004389"/>
    </source>
</evidence>
<evidence type="ECO:0000256" key="10">
    <source>
        <dbReference type="ARBA" id="ARBA00023170"/>
    </source>
</evidence>
<dbReference type="EMBL" id="CAJPDQ010000002">
    <property type="protein sequence ID" value="CAF9905374.1"/>
    <property type="molecule type" value="Genomic_DNA"/>
</dbReference>
<comment type="caution">
    <text evidence="12">The sequence shown here is derived from an EMBL/GenBank/DDBJ whole genome shotgun (WGS) entry which is preliminary data.</text>
</comment>
<dbReference type="Pfam" id="PF09439">
    <property type="entry name" value="SRPRB"/>
    <property type="match status" value="1"/>
</dbReference>
<keyword evidence="10" id="KW-0675">Receptor</keyword>
<proteinExistence type="inferred from homology"/>
<accession>A0A8H3EF35</accession>
<keyword evidence="5" id="KW-0547">Nucleotide-binding</keyword>